<dbReference type="Ensembl" id="ENSGAGT00000009707.1">
    <property type="protein sequence ID" value="ENSGAGP00000008431.1"/>
    <property type="gene ID" value="ENSGAGG00000006704.1"/>
</dbReference>
<keyword evidence="2" id="KW-1185">Reference proteome</keyword>
<organism evidence="1 2">
    <name type="scientific">Gopherus agassizii</name>
    <name type="common">Agassiz's desert tortoise</name>
    <dbReference type="NCBI Taxonomy" id="38772"/>
    <lineage>
        <taxon>Eukaryota</taxon>
        <taxon>Metazoa</taxon>
        <taxon>Chordata</taxon>
        <taxon>Craniata</taxon>
        <taxon>Vertebrata</taxon>
        <taxon>Euteleostomi</taxon>
        <taxon>Archelosauria</taxon>
        <taxon>Testudinata</taxon>
        <taxon>Testudines</taxon>
        <taxon>Cryptodira</taxon>
        <taxon>Durocryptodira</taxon>
        <taxon>Testudinoidea</taxon>
        <taxon>Testudinidae</taxon>
        <taxon>Gopherus</taxon>
    </lineage>
</organism>
<reference evidence="2" key="1">
    <citation type="journal article" date="2017" name="PLoS ONE">
        <title>The Agassiz's desert tortoise genome provides a resource for the conservation of a threatened species.</title>
        <authorList>
            <person name="Tollis M."/>
            <person name="DeNardo D.F."/>
            <person name="Cornelius J.A."/>
            <person name="Dolby G.A."/>
            <person name="Edwards T."/>
            <person name="Henen B.T."/>
            <person name="Karl A.E."/>
            <person name="Murphy R.W."/>
            <person name="Kusumi K."/>
        </authorList>
    </citation>
    <scope>NUCLEOTIDE SEQUENCE [LARGE SCALE GENOMIC DNA]</scope>
</reference>
<accession>A0A452H1R3</accession>
<name>A0A452H1R3_9SAUR</name>
<reference evidence="1" key="3">
    <citation type="submission" date="2025-09" db="UniProtKB">
        <authorList>
            <consortium name="Ensembl"/>
        </authorList>
    </citation>
    <scope>IDENTIFICATION</scope>
</reference>
<dbReference type="AlphaFoldDB" id="A0A452H1R3"/>
<evidence type="ECO:0000313" key="1">
    <source>
        <dbReference type="Ensembl" id="ENSGAGP00000008431.1"/>
    </source>
</evidence>
<reference evidence="1" key="2">
    <citation type="submission" date="2025-08" db="UniProtKB">
        <authorList>
            <consortium name="Ensembl"/>
        </authorList>
    </citation>
    <scope>IDENTIFICATION</scope>
</reference>
<sequence length="79" mass="8350">MLNQLMCLRILHHGAAGPECWTVSLSGAGDLRGDGCVFHQGGMGSAGPCSESPLQGYHGAWGLQQRVSLTRSDTAEHFP</sequence>
<evidence type="ECO:0000313" key="2">
    <source>
        <dbReference type="Proteomes" id="UP000291020"/>
    </source>
</evidence>
<dbReference type="Proteomes" id="UP000291020">
    <property type="component" value="Unassembled WGS sequence"/>
</dbReference>
<protein>
    <submittedName>
        <fullName evidence="1">Uncharacterized protein</fullName>
    </submittedName>
</protein>
<proteinExistence type="predicted"/>